<dbReference type="KEGG" id="gbi:PG2T_08400"/>
<keyword evidence="1" id="KW-0812">Transmembrane</keyword>
<evidence type="ECO:0000259" key="2">
    <source>
        <dbReference type="Pfam" id="PF02698"/>
    </source>
</evidence>
<protein>
    <recommendedName>
        <fullName evidence="2">DUF218 domain-containing protein</fullName>
    </recommendedName>
</protein>
<keyword evidence="1" id="KW-1133">Transmembrane helix</keyword>
<dbReference type="OrthoDB" id="9809813at2"/>
<dbReference type="PANTHER" id="PTHR30336">
    <property type="entry name" value="INNER MEMBRANE PROTEIN, PROBABLE PERMEASE"/>
    <property type="match status" value="1"/>
</dbReference>
<dbReference type="EMBL" id="CP014671">
    <property type="protein sequence ID" value="ANX04194.1"/>
    <property type="molecule type" value="Genomic_DNA"/>
</dbReference>
<dbReference type="GO" id="GO:0005886">
    <property type="term" value="C:plasma membrane"/>
    <property type="evidence" value="ECO:0007669"/>
    <property type="project" value="TreeGrafter"/>
</dbReference>
<evidence type="ECO:0000313" key="3">
    <source>
        <dbReference type="EMBL" id="ANX04194.1"/>
    </source>
</evidence>
<dbReference type="InterPro" id="IPR014729">
    <property type="entry name" value="Rossmann-like_a/b/a_fold"/>
</dbReference>
<dbReference type="RefSeq" id="WP_158513171.1">
    <property type="nucleotide sequence ID" value="NZ_CP014671.1"/>
</dbReference>
<dbReference type="GO" id="GO:0000270">
    <property type="term" value="P:peptidoglycan metabolic process"/>
    <property type="evidence" value="ECO:0007669"/>
    <property type="project" value="TreeGrafter"/>
</dbReference>
<dbReference type="FunCoup" id="A0A1B1YTN6">
    <property type="interactions" value="85"/>
</dbReference>
<dbReference type="GO" id="GO:0043164">
    <property type="term" value="P:Gram-negative-bacterium-type cell wall biogenesis"/>
    <property type="evidence" value="ECO:0007669"/>
    <property type="project" value="TreeGrafter"/>
</dbReference>
<evidence type="ECO:0000256" key="1">
    <source>
        <dbReference type="SAM" id="Phobius"/>
    </source>
</evidence>
<sequence length="250" mass="26733">MEFYAVKVLAALLKPPGLFALLLLAAAVAARRPRVVHGVGVVGAALLLVLSCGRVADALLDSLSRYPPLDAQALRTAQAVVILGAGAQRGLADYDGATVSALALERLRYGARLAREVNLPVLVTDGALAGRRPGAELMAETLLDWGVRARWVEGRALTTYDNARYARQLLAADGIDRIALVSHAWHLPRAAAVFRRVGFTVLPAPTLVPAERRFDALDWLPDATALARSTLALHEYLGGAWYRLRYGGGA</sequence>
<dbReference type="InParanoid" id="A0A1B1YTN6"/>
<dbReference type="InterPro" id="IPR003848">
    <property type="entry name" value="DUF218"/>
</dbReference>
<organism evidence="3 4">
    <name type="scientific">Immundisolibacter cernigliae</name>
    <dbReference type="NCBI Taxonomy" id="1810504"/>
    <lineage>
        <taxon>Bacteria</taxon>
        <taxon>Pseudomonadati</taxon>
        <taxon>Pseudomonadota</taxon>
        <taxon>Gammaproteobacteria</taxon>
        <taxon>Immundisolibacterales</taxon>
        <taxon>Immundisolibacteraceae</taxon>
        <taxon>Immundisolibacter</taxon>
    </lineage>
</organism>
<evidence type="ECO:0000313" key="4">
    <source>
        <dbReference type="Proteomes" id="UP000092952"/>
    </source>
</evidence>
<dbReference type="AlphaFoldDB" id="A0A1B1YTN6"/>
<dbReference type="STRING" id="1810504.PG2T_08400"/>
<name>A0A1B1YTN6_9GAMM</name>
<dbReference type="PANTHER" id="PTHR30336:SF4">
    <property type="entry name" value="ENVELOPE BIOGENESIS FACTOR ELYC"/>
    <property type="match status" value="1"/>
</dbReference>
<reference evidence="4" key="1">
    <citation type="submission" date="2016-03" db="EMBL/GenBank/DDBJ databases">
        <title>Complete genome sequence of Solimmundus cernigliae, representing a novel lineage of polycyclic aromatic hydrocarbon degraders within the Gammaproteobacteria.</title>
        <authorList>
            <person name="Singleton D.R."/>
            <person name="Dickey A.N."/>
            <person name="Scholl E.H."/>
            <person name="Wright F.A."/>
            <person name="Aitken M.D."/>
        </authorList>
    </citation>
    <scope>NUCLEOTIDE SEQUENCE [LARGE SCALE GENOMIC DNA]</scope>
    <source>
        <strain evidence="4">TR3.2</strain>
    </source>
</reference>
<dbReference type="Gene3D" id="3.40.50.620">
    <property type="entry name" value="HUPs"/>
    <property type="match status" value="1"/>
</dbReference>
<keyword evidence="1" id="KW-0472">Membrane</keyword>
<dbReference type="Proteomes" id="UP000092952">
    <property type="component" value="Chromosome"/>
</dbReference>
<keyword evidence="4" id="KW-1185">Reference proteome</keyword>
<feature type="transmembrane region" description="Helical" evidence="1">
    <location>
        <begin position="39"/>
        <end position="60"/>
    </location>
</feature>
<dbReference type="CDD" id="cd06259">
    <property type="entry name" value="YdcF-like"/>
    <property type="match status" value="1"/>
</dbReference>
<gene>
    <name evidence="3" type="ORF">PG2T_08400</name>
</gene>
<feature type="domain" description="DUF218" evidence="2">
    <location>
        <begin position="78"/>
        <end position="238"/>
    </location>
</feature>
<dbReference type="Pfam" id="PF02698">
    <property type="entry name" value="DUF218"/>
    <property type="match status" value="1"/>
</dbReference>
<dbReference type="InterPro" id="IPR051599">
    <property type="entry name" value="Cell_Envelope_Assoc"/>
</dbReference>
<accession>A0A1B1YTN6</accession>
<proteinExistence type="predicted"/>